<dbReference type="SMART" id="SM00100">
    <property type="entry name" value="cNMP"/>
    <property type="match status" value="1"/>
</dbReference>
<dbReference type="Proteomes" id="UP000315995">
    <property type="component" value="Chromosome"/>
</dbReference>
<dbReference type="InterPro" id="IPR018488">
    <property type="entry name" value="cNMP-bd_CS"/>
</dbReference>
<accession>A0A5B8Y8W1</accession>
<reference evidence="3 4" key="1">
    <citation type="submission" date="2019-06" db="EMBL/GenBank/DDBJ databases">
        <title>Persicimonas caeni gen. nov., sp. nov., a predatory bacterium isolated from solar saltern.</title>
        <authorList>
            <person name="Wang S."/>
        </authorList>
    </citation>
    <scope>NUCLEOTIDE SEQUENCE [LARGE SCALE GENOMIC DNA]</scope>
    <source>
        <strain evidence="3 4">YN101</strain>
    </source>
</reference>
<name>A0A4Y6PU38_PERCE</name>
<dbReference type="SUPFAM" id="SSF51206">
    <property type="entry name" value="cAMP-binding domain-like"/>
    <property type="match status" value="1"/>
</dbReference>
<feature type="domain" description="Cyclic nucleotide-binding" evidence="2">
    <location>
        <begin position="60"/>
        <end position="162"/>
    </location>
</feature>
<evidence type="ECO:0000313" key="3">
    <source>
        <dbReference type="EMBL" id="QDG51285.1"/>
    </source>
</evidence>
<protein>
    <submittedName>
        <fullName evidence="3">Cyclic nucleotide-binding domain-containing protein</fullName>
    </submittedName>
</protein>
<dbReference type="InterPro" id="IPR014710">
    <property type="entry name" value="RmlC-like_jellyroll"/>
</dbReference>
<dbReference type="RefSeq" id="WP_141197770.1">
    <property type="nucleotide sequence ID" value="NZ_CP041186.1"/>
</dbReference>
<dbReference type="PROSITE" id="PS00889">
    <property type="entry name" value="CNMP_BINDING_2"/>
    <property type="match status" value="1"/>
</dbReference>
<accession>A0A4Y6PU38</accession>
<dbReference type="CDD" id="cd00038">
    <property type="entry name" value="CAP_ED"/>
    <property type="match status" value="1"/>
</dbReference>
<evidence type="ECO:0000313" key="4">
    <source>
        <dbReference type="Proteomes" id="UP000315995"/>
    </source>
</evidence>
<organism evidence="3 4">
    <name type="scientific">Persicimonas caeni</name>
    <dbReference type="NCBI Taxonomy" id="2292766"/>
    <lineage>
        <taxon>Bacteria</taxon>
        <taxon>Deltaproteobacteria</taxon>
        <taxon>Bradymonadales</taxon>
        <taxon>Bradymonadaceae</taxon>
        <taxon>Persicimonas</taxon>
    </lineage>
</organism>
<dbReference type="EMBL" id="CP041186">
    <property type="protein sequence ID" value="QDG51285.1"/>
    <property type="molecule type" value="Genomic_DNA"/>
</dbReference>
<dbReference type="PANTHER" id="PTHR24567:SF74">
    <property type="entry name" value="HTH-TYPE TRANSCRIPTIONAL REGULATOR ARCR"/>
    <property type="match status" value="1"/>
</dbReference>
<dbReference type="AlphaFoldDB" id="A0A4Y6PU38"/>
<dbReference type="PRINTS" id="PR00103">
    <property type="entry name" value="CAMPKINASE"/>
</dbReference>
<feature type="region of interest" description="Disordered" evidence="1">
    <location>
        <begin position="1"/>
        <end position="49"/>
    </location>
</feature>
<dbReference type="PROSITE" id="PS50042">
    <property type="entry name" value="CNMP_BINDING_3"/>
    <property type="match status" value="1"/>
</dbReference>
<evidence type="ECO:0000256" key="1">
    <source>
        <dbReference type="SAM" id="MobiDB-lite"/>
    </source>
</evidence>
<proteinExistence type="predicted"/>
<dbReference type="Pfam" id="PF00027">
    <property type="entry name" value="cNMP_binding"/>
    <property type="match status" value="1"/>
</dbReference>
<dbReference type="InterPro" id="IPR000595">
    <property type="entry name" value="cNMP-bd_dom"/>
</dbReference>
<evidence type="ECO:0000259" key="2">
    <source>
        <dbReference type="PROSITE" id="PS50042"/>
    </source>
</evidence>
<sequence>MSDNEEKKNQDASMEEGAADLTETVKLRPPAPEGERGLGGATSSAEVSPDAETVFRSIELFEALAPEEVREVVGACDQLNVAAGEELFQQGDEADALYIVESGELQVRARTPAGEDVVLAVLGAGSVVGEMSLIAGGPRSASVEVIGDASIFKLGRDSFDELRAQKRPAAYKIILRLARILGERRRQTDARVEEVFEDPAQYLDSFETQVHEMLGRLKKA</sequence>
<dbReference type="GO" id="GO:0005829">
    <property type="term" value="C:cytosol"/>
    <property type="evidence" value="ECO:0007669"/>
    <property type="project" value="TreeGrafter"/>
</dbReference>
<dbReference type="PANTHER" id="PTHR24567">
    <property type="entry name" value="CRP FAMILY TRANSCRIPTIONAL REGULATORY PROTEIN"/>
    <property type="match status" value="1"/>
</dbReference>
<dbReference type="Gene3D" id="2.60.120.10">
    <property type="entry name" value="Jelly Rolls"/>
    <property type="match status" value="1"/>
</dbReference>
<feature type="compositionally biased region" description="Basic and acidic residues" evidence="1">
    <location>
        <begin position="1"/>
        <end position="10"/>
    </location>
</feature>
<gene>
    <name evidence="3" type="ORF">FIV42_11190</name>
</gene>
<dbReference type="InterPro" id="IPR018490">
    <property type="entry name" value="cNMP-bd_dom_sf"/>
</dbReference>
<dbReference type="GO" id="GO:0003700">
    <property type="term" value="F:DNA-binding transcription factor activity"/>
    <property type="evidence" value="ECO:0007669"/>
    <property type="project" value="TreeGrafter"/>
</dbReference>
<dbReference type="InterPro" id="IPR050397">
    <property type="entry name" value="Env_Response_Regulators"/>
</dbReference>
<dbReference type="OrthoDB" id="5505487at2"/>
<keyword evidence="4" id="KW-1185">Reference proteome</keyword>